<proteinExistence type="predicted"/>
<accession>A0A381TG58</accession>
<dbReference type="EMBL" id="UINC01004544">
    <property type="protein sequence ID" value="SVA15106.1"/>
    <property type="molecule type" value="Genomic_DNA"/>
</dbReference>
<feature type="domain" description="Amidase" evidence="1">
    <location>
        <begin position="27"/>
        <end position="451"/>
    </location>
</feature>
<dbReference type="InterPro" id="IPR020556">
    <property type="entry name" value="Amidase_CS"/>
</dbReference>
<name>A0A381TG58_9ZZZZ</name>
<protein>
    <recommendedName>
        <fullName evidence="1">Amidase domain-containing protein</fullName>
    </recommendedName>
</protein>
<evidence type="ECO:0000313" key="2">
    <source>
        <dbReference type="EMBL" id="SVA15106.1"/>
    </source>
</evidence>
<feature type="non-terminal residue" evidence="2">
    <location>
        <position position="1"/>
    </location>
</feature>
<dbReference type="Pfam" id="PF01425">
    <property type="entry name" value="Amidase"/>
    <property type="match status" value="1"/>
</dbReference>
<dbReference type="GO" id="GO:0003824">
    <property type="term" value="F:catalytic activity"/>
    <property type="evidence" value="ECO:0007669"/>
    <property type="project" value="InterPro"/>
</dbReference>
<dbReference type="PROSITE" id="PS00571">
    <property type="entry name" value="AMIDASES"/>
    <property type="match status" value="1"/>
</dbReference>
<dbReference type="PANTHER" id="PTHR11895:SF7">
    <property type="entry name" value="GLUTAMYL-TRNA(GLN) AMIDOTRANSFERASE SUBUNIT A, MITOCHONDRIAL"/>
    <property type="match status" value="1"/>
</dbReference>
<dbReference type="InterPro" id="IPR023631">
    <property type="entry name" value="Amidase_dom"/>
</dbReference>
<organism evidence="2">
    <name type="scientific">marine metagenome</name>
    <dbReference type="NCBI Taxonomy" id="408172"/>
    <lineage>
        <taxon>unclassified sequences</taxon>
        <taxon>metagenomes</taxon>
        <taxon>ecological metagenomes</taxon>
    </lineage>
</organism>
<dbReference type="PANTHER" id="PTHR11895">
    <property type="entry name" value="TRANSAMIDASE"/>
    <property type="match status" value="1"/>
</dbReference>
<dbReference type="AlphaFoldDB" id="A0A381TG58"/>
<dbReference type="Gene3D" id="3.90.1300.10">
    <property type="entry name" value="Amidase signature (AS) domain"/>
    <property type="match status" value="1"/>
</dbReference>
<dbReference type="InterPro" id="IPR000120">
    <property type="entry name" value="Amidase"/>
</dbReference>
<reference evidence="2" key="1">
    <citation type="submission" date="2018-05" db="EMBL/GenBank/DDBJ databases">
        <authorList>
            <person name="Lanie J.A."/>
            <person name="Ng W.-L."/>
            <person name="Kazmierczak K.M."/>
            <person name="Andrzejewski T.M."/>
            <person name="Davidsen T.M."/>
            <person name="Wayne K.J."/>
            <person name="Tettelin H."/>
            <person name="Glass J.I."/>
            <person name="Rusch D."/>
            <person name="Podicherti R."/>
            <person name="Tsui H.-C.T."/>
            <person name="Winkler M.E."/>
        </authorList>
    </citation>
    <scope>NUCLEOTIDE SEQUENCE</scope>
</reference>
<evidence type="ECO:0000259" key="1">
    <source>
        <dbReference type="Pfam" id="PF01425"/>
    </source>
</evidence>
<dbReference type="SUPFAM" id="SSF75304">
    <property type="entry name" value="Amidase signature (AS) enzymes"/>
    <property type="match status" value="1"/>
</dbReference>
<dbReference type="InterPro" id="IPR036928">
    <property type="entry name" value="AS_sf"/>
</dbReference>
<gene>
    <name evidence="2" type="ORF">METZ01_LOCUS67960</name>
</gene>
<sequence>VVDNELCFRSAIDLAKDIREKTLSPVEVVQNALCKIEEINPRLNGFCFVYADEAIDRARGAEHDVLTGKLVGPLHGVPFAIKDFTPTSGKRTTLGSKIFEHWVPDYDPPLVDRLLKAGGIMIGKTTTPEFAHSSFTDSPLWGPTRNPWNPSCTAGGSSGGSAVAVATGCVPIAEGSDAGGSIRIPAALTGTVGLKPSFGRIPMGILPSAFDSIFHFGPISRTVSDAGLFLNVTQGPDDRDIMSLPATDPMDLPIEHCAADLRLALCPDQGFFALDSDVEINTQQSAEALRRAGAIVEEVDLGWTRQIVDDWFQHWAVYLAAFFERHLDEWREHMTPEVVRMIEFGQTVKATDFKRLEEARTKQWVKLQQILTNYDALLTATMALPAPPVGGKDSDYDEEDETGRYRGLDMTCPFNFVSQCPVITVPSGFTREGLPTGLQIVGRRYDESTLLKTAATLESINPWIDSRPPVWP</sequence>